<evidence type="ECO:0000313" key="7">
    <source>
        <dbReference type="Proteomes" id="UP000030341"/>
    </source>
</evidence>
<dbReference type="InterPro" id="IPR051409">
    <property type="entry name" value="Atypical_kinase_ADCK"/>
</dbReference>
<dbReference type="InterPro" id="IPR004147">
    <property type="entry name" value="ABC1_dom"/>
</dbReference>
<evidence type="ECO:0000256" key="3">
    <source>
        <dbReference type="ARBA" id="ARBA00022741"/>
    </source>
</evidence>
<dbReference type="AlphaFoldDB" id="A0A0A7EK30"/>
<keyword evidence="4" id="KW-0067">ATP-binding</keyword>
<dbReference type="eggNOG" id="COG0661">
    <property type="taxonomic scope" value="Bacteria"/>
</dbReference>
<dbReference type="InterPro" id="IPR034646">
    <property type="entry name" value="ADCK3_dom"/>
</dbReference>
<dbReference type="HOGENOM" id="CLU_006533_9_3_6"/>
<dbReference type="KEGG" id="pseo:OM33_18065"/>
<name>A0A0A7EK30_9GAMM</name>
<dbReference type="GO" id="GO:0005524">
    <property type="term" value="F:ATP binding"/>
    <property type="evidence" value="ECO:0007669"/>
    <property type="project" value="UniProtKB-KW"/>
</dbReference>
<keyword evidence="3" id="KW-0547">Nucleotide-binding</keyword>
<dbReference type="RefSeq" id="WP_040135673.1">
    <property type="nucleotide sequence ID" value="NZ_CP009889.1"/>
</dbReference>
<sequence length="433" mass="48618">MEKKEVKVPSSRFGRASKLGGLFAKVATNVAFHGTKEFVKGKKPVLSDLLLTPNNLQKLTNELASMRGAAMKLGQLLSMDAGELLPPELSSILAKLRDNANAMPHKQLVKVLTDEWGENWVDNFAYFNLKPFACASIGQVHIAHDDCAKKLAVKLQYPGVKGAIKSDVDNLGRILKLSGLIPKQVDLDTLLNETAEQLINEANYEKEAQFICRFENQLNQNQFTLPKVHSLSNDNILVMSFIEGMPIEEAATLSQARRDKIATALFTLFFTELFDLQLMQTDPNFANYLYHVETHKIGLLDFGATREISDNIASGYLSLFKALYLQDKTQIEQAARSIGFFKAEIDGEYLTKILNVFRIASEPLRLDQEYDFATCTIAASLRNESMSINKQKDQWHTPPVDALFIHRKIAGLYLLAKRLNAKVNVHQLLKPYL</sequence>
<dbReference type="SUPFAM" id="SSF56112">
    <property type="entry name" value="Protein kinase-like (PK-like)"/>
    <property type="match status" value="1"/>
</dbReference>
<evidence type="ECO:0000313" key="6">
    <source>
        <dbReference type="EMBL" id="AIY66989.1"/>
    </source>
</evidence>
<dbReference type="InterPro" id="IPR011009">
    <property type="entry name" value="Kinase-like_dom_sf"/>
</dbReference>
<organism evidence="6 7">
    <name type="scientific">Pseudoalteromonas piratica</name>
    <dbReference type="NCBI Taxonomy" id="1348114"/>
    <lineage>
        <taxon>Bacteria</taxon>
        <taxon>Pseudomonadati</taxon>
        <taxon>Pseudomonadota</taxon>
        <taxon>Gammaproteobacteria</taxon>
        <taxon>Alteromonadales</taxon>
        <taxon>Pseudoalteromonadaceae</taxon>
        <taxon>Pseudoalteromonas</taxon>
    </lineage>
</organism>
<dbReference type="OrthoDB" id="9795390at2"/>
<keyword evidence="2" id="KW-0808">Transferase</keyword>
<dbReference type="GO" id="GO:0006744">
    <property type="term" value="P:ubiquinone biosynthetic process"/>
    <property type="evidence" value="ECO:0007669"/>
    <property type="project" value="TreeGrafter"/>
</dbReference>
<dbReference type="GO" id="GO:0016740">
    <property type="term" value="F:transferase activity"/>
    <property type="evidence" value="ECO:0007669"/>
    <property type="project" value="UniProtKB-KW"/>
</dbReference>
<dbReference type="EMBL" id="CP009889">
    <property type="protein sequence ID" value="AIY66989.1"/>
    <property type="molecule type" value="Genomic_DNA"/>
</dbReference>
<dbReference type="Proteomes" id="UP000030341">
    <property type="component" value="Chromosome 2"/>
</dbReference>
<keyword evidence="7" id="KW-1185">Reference proteome</keyword>
<evidence type="ECO:0000256" key="1">
    <source>
        <dbReference type="ARBA" id="ARBA00009670"/>
    </source>
</evidence>
<gene>
    <name evidence="6" type="ORF">OM33_18065</name>
</gene>
<evidence type="ECO:0000259" key="5">
    <source>
        <dbReference type="Pfam" id="PF03109"/>
    </source>
</evidence>
<proteinExistence type="inferred from homology"/>
<protein>
    <submittedName>
        <fullName evidence="6">Ubiquinol-cytochrome C reductase</fullName>
    </submittedName>
</protein>
<dbReference type="PANTHER" id="PTHR43851:SF3">
    <property type="entry name" value="COENZYME Q8"/>
    <property type="match status" value="1"/>
</dbReference>
<dbReference type="CDD" id="cd13970">
    <property type="entry name" value="ABC1_ADCK3"/>
    <property type="match status" value="1"/>
</dbReference>
<feature type="domain" description="ABC1 atypical kinase-like" evidence="5">
    <location>
        <begin position="95"/>
        <end position="333"/>
    </location>
</feature>
<comment type="similarity">
    <text evidence="1">Belongs to the protein kinase superfamily. ADCK protein kinase family.</text>
</comment>
<reference evidence="6 7" key="1">
    <citation type="submission" date="2014-11" db="EMBL/GenBank/DDBJ databases">
        <title>Complete Genome Sequence of Pseudoalteromonas sp. Strain OCN003 Isolated from Kaneohe Bay, Oahu, Hawaii.</title>
        <authorList>
            <person name="Beurmann S."/>
            <person name="Videau P."/>
            <person name="Ushijima B."/>
            <person name="Smith A.M."/>
            <person name="Aeby G.S."/>
            <person name="Callahan S.M."/>
            <person name="Belcaid M."/>
        </authorList>
    </citation>
    <scope>NUCLEOTIDE SEQUENCE [LARGE SCALE GENOMIC DNA]</scope>
    <source>
        <strain evidence="6 7">OCN003</strain>
    </source>
</reference>
<accession>A0A0A7EK30</accession>
<dbReference type="PANTHER" id="PTHR43851">
    <property type="match status" value="1"/>
</dbReference>
<dbReference type="Pfam" id="PF03109">
    <property type="entry name" value="ABC1"/>
    <property type="match status" value="1"/>
</dbReference>
<evidence type="ECO:0000256" key="2">
    <source>
        <dbReference type="ARBA" id="ARBA00022679"/>
    </source>
</evidence>
<evidence type="ECO:0000256" key="4">
    <source>
        <dbReference type="ARBA" id="ARBA00022840"/>
    </source>
</evidence>